<dbReference type="RefSeq" id="YP_001426559.1">
    <property type="nucleotide sequence ID" value="NC_008724.1"/>
</dbReference>
<evidence type="ECO:0000313" key="2">
    <source>
        <dbReference type="Proteomes" id="UP000202420"/>
    </source>
</evidence>
<dbReference type="EMBL" id="EF101928">
    <property type="protein sequence ID" value="ABT16212.1"/>
    <property type="molecule type" value="Genomic_DNA"/>
</dbReference>
<gene>
    <name evidence="1" type="primary">z078R</name>
    <name evidence="1" type="ORF">ATCV1_z078R</name>
</gene>
<proteinExistence type="predicted"/>
<protein>
    <submittedName>
        <fullName evidence="1">Uncharacterized protein z078R</fullName>
    </submittedName>
</protein>
<reference evidence="1 2" key="1">
    <citation type="submission" date="2006-09" db="EMBL/GenBank/DDBJ databases">
        <title>Sequence and annotation of the 288-kb ATCV-1 virus that infects an endosymbiotic Chlorella strain of the heliozoon Acanthocystis turfacea.</title>
        <authorList>
            <person name="Fitzgerald L.A."/>
            <person name="Graves M.V."/>
            <person name="Li X."/>
            <person name="Pfitzner A.J.P."/>
            <person name="Hartigan J."/>
            <person name="Van Etten J.L."/>
        </authorList>
    </citation>
    <scope>NUCLEOTIDE SEQUENCE [LARGE SCALE GENOMIC DNA]</scope>
    <source>
        <strain evidence="1 2">ATCV-1</strain>
    </source>
</reference>
<organism evidence="1 2">
    <name type="scientific">Chlorovirus heliozoae</name>
    <dbReference type="NCBI Taxonomy" id="322019"/>
    <lineage>
        <taxon>Viruses</taxon>
        <taxon>Varidnaviria</taxon>
        <taxon>Bamfordvirae</taxon>
        <taxon>Nucleocytoviricota</taxon>
        <taxon>Megaviricetes</taxon>
        <taxon>Algavirales</taxon>
        <taxon>Phycodnaviridae</taxon>
        <taxon>Chlorovirus</taxon>
    </lineage>
</organism>
<sequence>MHRSGKTEEISPVFTSGAIFRTSSISFHLKDVMTTSSGDTLEVAMSCSTAAAVFSVFISMSNFTSFLNSDKTWRRDGIRSPPFKFISFNRSHSIACTQPGTPAMRFRCGS</sequence>
<keyword evidence="2" id="KW-1185">Reference proteome</keyword>
<dbReference type="Proteomes" id="UP000202420">
    <property type="component" value="Segment"/>
</dbReference>
<dbReference type="KEGG" id="vg:5470836"/>
<evidence type="ECO:0000313" key="1">
    <source>
        <dbReference type="EMBL" id="ABT16212.1"/>
    </source>
</evidence>
<dbReference type="GeneID" id="5470836"/>
<accession>A7K838</accession>
<name>A7K838_9PHYC</name>